<dbReference type="Gene3D" id="3.20.20.140">
    <property type="entry name" value="Metal-dependent hydrolases"/>
    <property type="match status" value="1"/>
</dbReference>
<reference evidence="3 4" key="1">
    <citation type="submission" date="2020-02" db="EMBL/GenBank/DDBJ databases">
        <title>Draft genome sequence of two Spirosoma agri KCTC 52727 and Spirosoma terrae KCTC 52035.</title>
        <authorList>
            <person name="Rojas J."/>
            <person name="Ambika Manirajan B."/>
            <person name="Suarez C."/>
            <person name="Ratering S."/>
            <person name="Schnell S."/>
        </authorList>
    </citation>
    <scope>NUCLEOTIDE SEQUENCE [LARGE SCALE GENOMIC DNA]</scope>
    <source>
        <strain evidence="3 4">KCTC 52035</strain>
    </source>
</reference>
<keyword evidence="3" id="KW-0378">Hydrolase</keyword>
<dbReference type="PANTHER" id="PTHR43135:SF3">
    <property type="entry name" value="ALPHA-D-RIBOSE 1-METHYLPHOSPHONATE 5-TRIPHOSPHATE DIPHOSPHATASE"/>
    <property type="match status" value="1"/>
</dbReference>
<comment type="caution">
    <text evidence="3">The sequence shown here is derived from an EMBL/GenBank/DDBJ whole genome shotgun (WGS) entry which is preliminary data.</text>
</comment>
<dbReference type="GO" id="GO:0016810">
    <property type="term" value="F:hydrolase activity, acting on carbon-nitrogen (but not peptide) bonds"/>
    <property type="evidence" value="ECO:0007669"/>
    <property type="project" value="InterPro"/>
</dbReference>
<evidence type="ECO:0000256" key="1">
    <source>
        <dbReference type="SAM" id="SignalP"/>
    </source>
</evidence>
<dbReference type="Pfam" id="PF01979">
    <property type="entry name" value="Amidohydro_1"/>
    <property type="match status" value="1"/>
</dbReference>
<evidence type="ECO:0000313" key="4">
    <source>
        <dbReference type="Proteomes" id="UP000474175"/>
    </source>
</evidence>
<name>A0A6L9LC92_9BACT</name>
<dbReference type="AlphaFoldDB" id="A0A6L9LC92"/>
<accession>A0A6L9LC92</accession>
<dbReference type="Proteomes" id="UP000474175">
    <property type="component" value="Unassembled WGS sequence"/>
</dbReference>
<dbReference type="EMBL" id="JAAFZH010000006">
    <property type="protein sequence ID" value="NDU96433.1"/>
    <property type="molecule type" value="Genomic_DNA"/>
</dbReference>
<dbReference type="PANTHER" id="PTHR43135">
    <property type="entry name" value="ALPHA-D-RIBOSE 1-METHYLPHOSPHONATE 5-TRIPHOSPHATE DIPHOSPHATASE"/>
    <property type="match status" value="1"/>
</dbReference>
<protein>
    <submittedName>
        <fullName evidence="3">Amidohydrolase family protein</fullName>
    </submittedName>
</protein>
<feature type="domain" description="Amidohydrolase-related" evidence="2">
    <location>
        <begin position="76"/>
        <end position="421"/>
    </location>
</feature>
<dbReference type="InterPro" id="IPR051781">
    <property type="entry name" value="Metallo-dep_Hydrolase"/>
</dbReference>
<dbReference type="Gene3D" id="2.30.40.10">
    <property type="entry name" value="Urease, subunit C, domain 1"/>
    <property type="match status" value="1"/>
</dbReference>
<dbReference type="InterPro" id="IPR011059">
    <property type="entry name" value="Metal-dep_hydrolase_composite"/>
</dbReference>
<keyword evidence="1" id="KW-0732">Signal</keyword>
<evidence type="ECO:0000313" key="3">
    <source>
        <dbReference type="EMBL" id="NDU96433.1"/>
    </source>
</evidence>
<dbReference type="InterPro" id="IPR057744">
    <property type="entry name" value="OTAase-like"/>
</dbReference>
<keyword evidence="4" id="KW-1185">Reference proteome</keyword>
<dbReference type="SUPFAM" id="SSF51338">
    <property type="entry name" value="Composite domain of metallo-dependent hydrolases"/>
    <property type="match status" value="1"/>
</dbReference>
<dbReference type="RefSeq" id="WP_163950539.1">
    <property type="nucleotide sequence ID" value="NZ_JAAFZH010000006.1"/>
</dbReference>
<dbReference type="InterPro" id="IPR032466">
    <property type="entry name" value="Metal_Hydrolase"/>
</dbReference>
<feature type="chain" id="PRO_5026940302" evidence="1">
    <location>
        <begin position="20"/>
        <end position="428"/>
    </location>
</feature>
<feature type="signal peptide" evidence="1">
    <location>
        <begin position="1"/>
        <end position="19"/>
    </location>
</feature>
<organism evidence="3 4">
    <name type="scientific">Spirosoma terrae</name>
    <dbReference type="NCBI Taxonomy" id="1968276"/>
    <lineage>
        <taxon>Bacteria</taxon>
        <taxon>Pseudomonadati</taxon>
        <taxon>Bacteroidota</taxon>
        <taxon>Cytophagia</taxon>
        <taxon>Cytophagales</taxon>
        <taxon>Cytophagaceae</taxon>
        <taxon>Spirosoma</taxon>
    </lineage>
</organism>
<sequence length="428" mass="46615">MIKSLLLSLLSISITIAWGQPPTRSVIKSGKFFDSEKKQFLSNQFIVVEGNKIIYVGPSADNYRAKSQFIDLSNSTVIPGLVDSHTHLLFMQKSGTPFESDLIEHSDGDRLLRGSSIAKSFLEAGITTVKDLGNSGQYLDITLKKAIDKNWVWGPRMLVSGPIISPPNGQFGKLAYLHKSLPAKEYTIVRSVDEARSAVKEHQINGVDIIKICATNDNGLVLSPEQMRAIVEVAHQNGLKVTAHATYDEIIRDAVEAGVDGVEHGYGVSDSTLQLMAKKGTYLVPTDGTYDGYKGIVDLAKSNMSDQDIKQFVATSKDRLLRAVRAGVRIVYGSDLYLYTPRAIGLEAKNTLVSYAEAGLPVSDVLQIGTYNAALAVGKQAMFGVLKEGALADIVAFDGDLEKDFANVLYHKVYFVMKDGVIYKGASK</sequence>
<dbReference type="CDD" id="cd01299">
    <property type="entry name" value="Met_dep_hydrolase_A"/>
    <property type="match status" value="1"/>
</dbReference>
<dbReference type="SUPFAM" id="SSF51556">
    <property type="entry name" value="Metallo-dependent hydrolases"/>
    <property type="match status" value="1"/>
</dbReference>
<gene>
    <name evidence="3" type="ORF">GK108_16250</name>
</gene>
<evidence type="ECO:0000259" key="2">
    <source>
        <dbReference type="Pfam" id="PF01979"/>
    </source>
</evidence>
<proteinExistence type="predicted"/>
<dbReference type="InterPro" id="IPR006680">
    <property type="entry name" value="Amidohydro-rel"/>
</dbReference>